<feature type="coiled-coil region" evidence="1">
    <location>
        <begin position="56"/>
        <end position="83"/>
    </location>
</feature>
<keyword evidence="3" id="KW-1185">Reference proteome</keyword>
<accession>A0ABU6QQH3</accession>
<protein>
    <submittedName>
        <fullName evidence="2">Uncharacterized protein</fullName>
    </submittedName>
</protein>
<evidence type="ECO:0000313" key="2">
    <source>
        <dbReference type="EMBL" id="MED6113818.1"/>
    </source>
</evidence>
<reference evidence="2 3" key="1">
    <citation type="journal article" date="2023" name="Plants (Basel)">
        <title>Bridging the Gap: Combining Genomics and Transcriptomics Approaches to Understand Stylosanthes scabra, an Orphan Legume from the Brazilian Caatinga.</title>
        <authorList>
            <person name="Ferreira-Neto J.R.C."/>
            <person name="da Silva M.D."/>
            <person name="Binneck E."/>
            <person name="de Melo N.F."/>
            <person name="da Silva R.H."/>
            <person name="de Melo A.L.T.M."/>
            <person name="Pandolfi V."/>
            <person name="Bustamante F.O."/>
            <person name="Brasileiro-Vidal A.C."/>
            <person name="Benko-Iseppon A.M."/>
        </authorList>
    </citation>
    <scope>NUCLEOTIDE SEQUENCE [LARGE SCALE GENOMIC DNA]</scope>
    <source>
        <tissue evidence="2">Leaves</tissue>
    </source>
</reference>
<sequence length="106" mass="12269">MTIKERLLGGNSIIITAIGRYSVDPHLGREDAASVLISTLLEQTGRHGDDYNFDELERCRQRLSEVEYELDALQTRFKQMNEKWRSFRRARYPDISDSEGSEVSDD</sequence>
<comment type="caution">
    <text evidence="2">The sequence shown here is derived from an EMBL/GenBank/DDBJ whole genome shotgun (WGS) entry which is preliminary data.</text>
</comment>
<dbReference type="Proteomes" id="UP001341840">
    <property type="component" value="Unassembled WGS sequence"/>
</dbReference>
<proteinExistence type="predicted"/>
<organism evidence="2 3">
    <name type="scientific">Stylosanthes scabra</name>
    <dbReference type="NCBI Taxonomy" id="79078"/>
    <lineage>
        <taxon>Eukaryota</taxon>
        <taxon>Viridiplantae</taxon>
        <taxon>Streptophyta</taxon>
        <taxon>Embryophyta</taxon>
        <taxon>Tracheophyta</taxon>
        <taxon>Spermatophyta</taxon>
        <taxon>Magnoliopsida</taxon>
        <taxon>eudicotyledons</taxon>
        <taxon>Gunneridae</taxon>
        <taxon>Pentapetalae</taxon>
        <taxon>rosids</taxon>
        <taxon>fabids</taxon>
        <taxon>Fabales</taxon>
        <taxon>Fabaceae</taxon>
        <taxon>Papilionoideae</taxon>
        <taxon>50 kb inversion clade</taxon>
        <taxon>dalbergioids sensu lato</taxon>
        <taxon>Dalbergieae</taxon>
        <taxon>Pterocarpus clade</taxon>
        <taxon>Stylosanthes</taxon>
    </lineage>
</organism>
<name>A0ABU6QQH3_9FABA</name>
<gene>
    <name evidence="2" type="ORF">PIB30_074402</name>
</gene>
<evidence type="ECO:0000313" key="3">
    <source>
        <dbReference type="Proteomes" id="UP001341840"/>
    </source>
</evidence>
<evidence type="ECO:0000256" key="1">
    <source>
        <dbReference type="SAM" id="Coils"/>
    </source>
</evidence>
<dbReference type="EMBL" id="JASCZI010000924">
    <property type="protein sequence ID" value="MED6113818.1"/>
    <property type="molecule type" value="Genomic_DNA"/>
</dbReference>
<keyword evidence="1" id="KW-0175">Coiled coil</keyword>